<dbReference type="eggNOG" id="ENOG5033RJR">
    <property type="taxonomic scope" value="Bacteria"/>
</dbReference>
<proteinExistence type="predicted"/>
<protein>
    <submittedName>
        <fullName evidence="1">Uncharacterized protein</fullName>
    </submittedName>
</protein>
<dbReference type="Proteomes" id="UP000013148">
    <property type="component" value="Unassembled WGS sequence"/>
</dbReference>
<reference evidence="1 2" key="1">
    <citation type="submission" date="2013-02" db="EMBL/GenBank/DDBJ databases">
        <title>The Genome Sequence of Acinetobacter guillouiae NIPH 991.</title>
        <authorList>
            <consortium name="The Broad Institute Genome Sequencing Platform"/>
            <consortium name="The Broad Institute Genome Sequencing Center for Infectious Disease"/>
            <person name="Cerqueira G."/>
            <person name="Feldgarden M."/>
            <person name="Courvalin P."/>
            <person name="Perichon B."/>
            <person name="Grillot-Courvalin C."/>
            <person name="Clermont D."/>
            <person name="Rocha E."/>
            <person name="Yoon E.-J."/>
            <person name="Nemec A."/>
            <person name="Walker B."/>
            <person name="Young S.K."/>
            <person name="Zeng Q."/>
            <person name="Gargeya S."/>
            <person name="Fitzgerald M."/>
            <person name="Haas B."/>
            <person name="Abouelleil A."/>
            <person name="Alvarado L."/>
            <person name="Arachchi H.M."/>
            <person name="Berlin A.M."/>
            <person name="Chapman S.B."/>
            <person name="Dewar J."/>
            <person name="Goldberg J."/>
            <person name="Griggs A."/>
            <person name="Gujja S."/>
            <person name="Hansen M."/>
            <person name="Howarth C."/>
            <person name="Imamovic A."/>
            <person name="Larimer J."/>
            <person name="McCowan C."/>
            <person name="Murphy C."/>
            <person name="Neiman D."/>
            <person name="Pearson M."/>
            <person name="Priest M."/>
            <person name="Roberts A."/>
            <person name="Saif S."/>
            <person name="Shea T."/>
            <person name="Sisk P."/>
            <person name="Sykes S."/>
            <person name="Wortman J."/>
            <person name="Nusbaum C."/>
            <person name="Birren B."/>
        </authorList>
    </citation>
    <scope>NUCLEOTIDE SEQUENCE [LARGE SCALE GENOMIC DNA]</scope>
    <source>
        <strain evidence="1 2">NIPH 991</strain>
    </source>
</reference>
<evidence type="ECO:0000313" key="1">
    <source>
        <dbReference type="EMBL" id="ENV15497.1"/>
    </source>
</evidence>
<evidence type="ECO:0000313" key="2">
    <source>
        <dbReference type="Proteomes" id="UP000013148"/>
    </source>
</evidence>
<gene>
    <name evidence="1" type="ORF">F964_04223</name>
</gene>
<accession>N8WTS3</accession>
<dbReference type="EMBL" id="APPJ01000014">
    <property type="protein sequence ID" value="ENV15497.1"/>
    <property type="molecule type" value="Genomic_DNA"/>
</dbReference>
<dbReference type="HOGENOM" id="CLU_380218_0_0_6"/>
<comment type="caution">
    <text evidence="1">The sequence shown here is derived from an EMBL/GenBank/DDBJ whole genome shotgun (WGS) entry which is preliminary data.</text>
</comment>
<dbReference type="RefSeq" id="WP_004823282.1">
    <property type="nucleotide sequence ID" value="NZ_KB849456.1"/>
</dbReference>
<sequence length="728" mass="78209">MAGEQSKAFIDAQRKAGKSDIEIFNAMIDIPKFREGIQRGNSLGHTNRDIAQGLGLNLPERKAVDINEVKQKAMLDEGKKAGKTSLLDSINMGITGGIGGGVAQGFYKASDLIDSGINKLTGAEYLPTDRYEKFTQQRKDFADLHNAQREANEQGFDWVQLGTNVATELPVAALGKGYQGAKILSGAGAKVTGRNALVGMGLGGASFADDSDARLAHAAFGTVGGAAGGVVGEKIGQGLSKAIQASKNVSSRFSTTQTNQLLSQINQKLDDALRQNGLTLGELSADIVNGLRQDALKALRSGKDLNPTAVARKAVIDRLGLTGTKAQISGDAKQWQQQAELAKINGAGDPLRDKFIDDNVQLTRLLNEVADNTKGTSVNSYGPMDDALKSIQGQLGQNKDYIRTVYNSARQAQGNEVKIGGAEFVRESNKILKDNYASMSLPSSVKAILKDIEKDPDQFTLGKSEEIIKRLNKEHNSSLKLDGTASSETYAIGLVRDALNNRQNITLQNLSNQNNAAAQLYQLGRQAHGFNAQQIESMPLLQDAIKGVEPDKLFNKRILGGNVNELSKTIDLLKNVNPQAVNDIKQQVVQFISQKSVNSNGQFSPAGMKRALDNLTDRRMLTMFTPKELGQIKDISKAADYFITQPPHSYVNNSNSGSAIANYFMSLLKLPGARVLLSSVKDVPDSMAVSQAMKPSIAGEATPSQANQDLIERLTRAGLISGSNLPNQ</sequence>
<name>N8WTS3_ACIGI</name>
<dbReference type="AlphaFoldDB" id="N8WTS3"/>
<keyword evidence="2" id="KW-1185">Reference proteome</keyword>
<organism evidence="1 2">
    <name type="scientific">Acinetobacter guillouiae NIPH 991</name>
    <dbReference type="NCBI Taxonomy" id="1217656"/>
    <lineage>
        <taxon>Bacteria</taxon>
        <taxon>Pseudomonadati</taxon>
        <taxon>Pseudomonadota</taxon>
        <taxon>Gammaproteobacteria</taxon>
        <taxon>Moraxellales</taxon>
        <taxon>Moraxellaceae</taxon>
        <taxon>Acinetobacter</taxon>
    </lineage>
</organism>
<dbReference type="PATRIC" id="fig|1217656.3.peg.4164"/>